<dbReference type="InterPro" id="IPR012677">
    <property type="entry name" value="Nucleotide-bd_a/b_plait_sf"/>
</dbReference>
<dbReference type="InterPro" id="IPR035979">
    <property type="entry name" value="RBD_domain_sf"/>
</dbReference>
<evidence type="ECO:0000256" key="3">
    <source>
        <dbReference type="ARBA" id="ARBA00022737"/>
    </source>
</evidence>
<keyword evidence="5" id="KW-0508">mRNA splicing</keyword>
<keyword evidence="10" id="KW-1185">Reference proteome</keyword>
<dbReference type="SMART" id="SM00360">
    <property type="entry name" value="RRM"/>
    <property type="match status" value="2"/>
</dbReference>
<evidence type="ECO:0000256" key="7">
    <source>
        <dbReference type="SAM" id="MobiDB-lite"/>
    </source>
</evidence>
<dbReference type="PROSITE" id="PS50102">
    <property type="entry name" value="RRM"/>
    <property type="match status" value="1"/>
</dbReference>
<evidence type="ECO:0000256" key="6">
    <source>
        <dbReference type="PROSITE-ProRule" id="PRU00176"/>
    </source>
</evidence>
<evidence type="ECO:0000313" key="9">
    <source>
        <dbReference type="EMBL" id="OCH91463.1"/>
    </source>
</evidence>
<evidence type="ECO:0000256" key="4">
    <source>
        <dbReference type="ARBA" id="ARBA00022884"/>
    </source>
</evidence>
<dbReference type="EMBL" id="KV722385">
    <property type="protein sequence ID" value="OCH91463.1"/>
    <property type="molecule type" value="Genomic_DNA"/>
</dbReference>
<keyword evidence="4 6" id="KW-0694">RNA-binding</keyword>
<dbReference type="OrthoDB" id="10258585at2759"/>
<dbReference type="AlphaFoldDB" id="A0A8E2AW59"/>
<dbReference type="Gene3D" id="3.30.70.330">
    <property type="match status" value="2"/>
</dbReference>
<accession>A0A8E2AW59</accession>
<feature type="compositionally biased region" description="Basic and acidic residues" evidence="7">
    <location>
        <begin position="254"/>
        <end position="264"/>
    </location>
</feature>
<dbReference type="SUPFAM" id="SSF54928">
    <property type="entry name" value="RNA-binding domain, RBD"/>
    <property type="match status" value="2"/>
</dbReference>
<dbReference type="GO" id="GO:0005686">
    <property type="term" value="C:U2 snRNP"/>
    <property type="evidence" value="ECO:0007669"/>
    <property type="project" value="TreeGrafter"/>
</dbReference>
<proteinExistence type="inferred from homology"/>
<dbReference type="InterPro" id="IPR034393">
    <property type="entry name" value="TatSF1-like"/>
</dbReference>
<organism evidence="9 10">
    <name type="scientific">Obba rivulosa</name>
    <dbReference type="NCBI Taxonomy" id="1052685"/>
    <lineage>
        <taxon>Eukaryota</taxon>
        <taxon>Fungi</taxon>
        <taxon>Dikarya</taxon>
        <taxon>Basidiomycota</taxon>
        <taxon>Agaricomycotina</taxon>
        <taxon>Agaricomycetes</taxon>
        <taxon>Polyporales</taxon>
        <taxon>Gelatoporiaceae</taxon>
        <taxon>Obba</taxon>
    </lineage>
</organism>
<evidence type="ECO:0000256" key="5">
    <source>
        <dbReference type="ARBA" id="ARBA00023187"/>
    </source>
</evidence>
<dbReference type="GO" id="GO:0003723">
    <property type="term" value="F:RNA binding"/>
    <property type="evidence" value="ECO:0007669"/>
    <property type="project" value="UniProtKB-UniRule"/>
</dbReference>
<comment type="similarity">
    <text evidence="1">Belongs to the HTATSF1 family.</text>
</comment>
<feature type="compositionally biased region" description="Low complexity" evidence="7">
    <location>
        <begin position="125"/>
        <end position="145"/>
    </location>
</feature>
<dbReference type="Pfam" id="PF00076">
    <property type="entry name" value="RRM_1"/>
    <property type="match status" value="1"/>
</dbReference>
<evidence type="ECO:0000256" key="2">
    <source>
        <dbReference type="ARBA" id="ARBA00022664"/>
    </source>
</evidence>
<evidence type="ECO:0000256" key="1">
    <source>
        <dbReference type="ARBA" id="ARBA00007747"/>
    </source>
</evidence>
<dbReference type="InterPro" id="IPR000504">
    <property type="entry name" value="RRM_dom"/>
</dbReference>
<dbReference type="PANTHER" id="PTHR15608">
    <property type="entry name" value="SPLICING FACTOR U2AF-ASSOCIATED PROTEIN 2"/>
    <property type="match status" value="1"/>
</dbReference>
<dbReference type="PANTHER" id="PTHR15608:SF0">
    <property type="entry name" value="HIV TAT-SPECIFIC FACTOR 1"/>
    <property type="match status" value="1"/>
</dbReference>
<sequence length="426" mass="46358">MSATAPQQSAAPPIALAGASADAQAAAFAEDPRVHFDRNSGTWRFEDDDGSEMEWDAAKGAWVPVVDEDLVKTQQAAYSVAGVDEETPAAPVLKRANKKRKEPEDYTSSTVGIPSAPPAKRGKKGAPAPGAAAPGAGPSAEGNGAAERKLKNTAVYVTGLPADTTADELVARFSRCGLIEEDNAGVPKVKLYAREDGAFSGDALIVYFKEESVDLALSILDDAELRLGEPTTRMRVQRAEFGHKHEAAQGGGEMKPRRTVEDKRKATKRIGKMQKKLGEWDDEDGFGPSITEEDKRQQEARNSRVVVLKHMFTLQELEEDPSLLLDLKEEVREECDTIGDVTNVVLYDQEPDGVMTVKFRDPVSAQACIIKMHGRFFAGRRVEASLYTGKQRFKRGGQGDDFEGGGDEGEKKRLDDFAQWLMAEGD</sequence>
<protein>
    <recommendedName>
        <fullName evidence="8">RRM domain-containing protein</fullName>
    </recommendedName>
</protein>
<dbReference type="Proteomes" id="UP000250043">
    <property type="component" value="Unassembled WGS sequence"/>
</dbReference>
<dbReference type="CDD" id="cd12281">
    <property type="entry name" value="RRM1_TatSF1_like"/>
    <property type="match status" value="1"/>
</dbReference>
<gene>
    <name evidence="9" type="ORF">OBBRIDRAFT_792292</name>
</gene>
<dbReference type="InterPro" id="IPR034392">
    <property type="entry name" value="TatSF1-like_RRM1"/>
</dbReference>
<keyword evidence="2" id="KW-0507">mRNA processing</keyword>
<feature type="region of interest" description="Disordered" evidence="7">
    <location>
        <begin position="1"/>
        <end position="20"/>
    </location>
</feature>
<dbReference type="FunFam" id="3.30.70.330:FF:000105">
    <property type="entry name" value="HIV Tat-specific factor 1 homolog"/>
    <property type="match status" value="1"/>
</dbReference>
<evidence type="ECO:0000313" key="10">
    <source>
        <dbReference type="Proteomes" id="UP000250043"/>
    </source>
</evidence>
<name>A0A8E2AW59_9APHY</name>
<dbReference type="GO" id="GO:0005684">
    <property type="term" value="C:U2-type spliceosomal complex"/>
    <property type="evidence" value="ECO:0007669"/>
    <property type="project" value="TreeGrafter"/>
</dbReference>
<feature type="region of interest" description="Disordered" evidence="7">
    <location>
        <begin position="89"/>
        <end position="145"/>
    </location>
</feature>
<feature type="domain" description="RRM" evidence="8">
    <location>
        <begin position="153"/>
        <end position="241"/>
    </location>
</feature>
<reference evidence="9 10" key="1">
    <citation type="submission" date="2016-07" db="EMBL/GenBank/DDBJ databases">
        <title>Draft genome of the white-rot fungus Obba rivulosa 3A-2.</title>
        <authorList>
            <consortium name="DOE Joint Genome Institute"/>
            <person name="Miettinen O."/>
            <person name="Riley R."/>
            <person name="Acob R."/>
            <person name="Barry K."/>
            <person name="Cullen D."/>
            <person name="De Vries R."/>
            <person name="Hainaut M."/>
            <person name="Hatakka A."/>
            <person name="Henrissat B."/>
            <person name="Hilden K."/>
            <person name="Kuo R."/>
            <person name="Labutti K."/>
            <person name="Lipzen A."/>
            <person name="Makela M.R."/>
            <person name="Sandor L."/>
            <person name="Spatafora J.W."/>
            <person name="Grigoriev I.V."/>
            <person name="Hibbett D.S."/>
        </authorList>
    </citation>
    <scope>NUCLEOTIDE SEQUENCE [LARGE SCALE GENOMIC DNA]</scope>
    <source>
        <strain evidence="9 10">3A-2</strain>
    </source>
</reference>
<feature type="region of interest" description="Disordered" evidence="7">
    <location>
        <begin position="245"/>
        <end position="264"/>
    </location>
</feature>
<dbReference type="GO" id="GO:0000398">
    <property type="term" value="P:mRNA splicing, via spliceosome"/>
    <property type="evidence" value="ECO:0007669"/>
    <property type="project" value="InterPro"/>
</dbReference>
<evidence type="ECO:0000259" key="8">
    <source>
        <dbReference type="PROSITE" id="PS50102"/>
    </source>
</evidence>
<dbReference type="CDD" id="cd12285">
    <property type="entry name" value="RRM3_RBM39_like"/>
    <property type="match status" value="1"/>
</dbReference>
<keyword evidence="3" id="KW-0677">Repeat</keyword>